<dbReference type="GO" id="GO:0004099">
    <property type="term" value="F:chitin deacetylase activity"/>
    <property type="evidence" value="ECO:0007669"/>
    <property type="project" value="UniProtKB-EC"/>
</dbReference>
<evidence type="ECO:0000256" key="1">
    <source>
        <dbReference type="ARBA" id="ARBA00001941"/>
    </source>
</evidence>
<keyword evidence="9" id="KW-0479">Metal-binding</keyword>
<comment type="caution">
    <text evidence="24">The sequence shown here is derived from an EMBL/GenBank/DDBJ whole genome shotgun (WGS) entry which is preliminary data.</text>
</comment>
<dbReference type="AlphaFoldDB" id="A0AAD7MW03"/>
<dbReference type="CDD" id="cd10952">
    <property type="entry name" value="CE4_MrCDA_like"/>
    <property type="match status" value="1"/>
</dbReference>
<evidence type="ECO:0000256" key="4">
    <source>
        <dbReference type="ARBA" id="ARBA00010973"/>
    </source>
</evidence>
<reference evidence="24" key="1">
    <citation type="submission" date="2023-03" db="EMBL/GenBank/DDBJ databases">
        <title>Massive genome expansion in bonnet fungi (Mycena s.s.) driven by repeated elements and novel gene families across ecological guilds.</title>
        <authorList>
            <consortium name="Lawrence Berkeley National Laboratory"/>
            <person name="Harder C.B."/>
            <person name="Miyauchi S."/>
            <person name="Viragh M."/>
            <person name="Kuo A."/>
            <person name="Thoen E."/>
            <person name="Andreopoulos B."/>
            <person name="Lu D."/>
            <person name="Skrede I."/>
            <person name="Drula E."/>
            <person name="Henrissat B."/>
            <person name="Morin E."/>
            <person name="Kohler A."/>
            <person name="Barry K."/>
            <person name="LaButti K."/>
            <person name="Morin E."/>
            <person name="Salamov A."/>
            <person name="Lipzen A."/>
            <person name="Mereny Z."/>
            <person name="Hegedus B."/>
            <person name="Baldrian P."/>
            <person name="Stursova M."/>
            <person name="Weitz H."/>
            <person name="Taylor A."/>
            <person name="Grigoriev I.V."/>
            <person name="Nagy L.G."/>
            <person name="Martin F."/>
            <person name="Kauserud H."/>
        </authorList>
    </citation>
    <scope>NUCLEOTIDE SEQUENCE</scope>
    <source>
        <strain evidence="24">CBHHK188m</strain>
    </source>
</reference>
<feature type="domain" description="NodB homology" evidence="23">
    <location>
        <begin position="133"/>
        <end position="333"/>
    </location>
</feature>
<evidence type="ECO:0000256" key="21">
    <source>
        <dbReference type="ARBA" id="ARBA00048494"/>
    </source>
</evidence>
<evidence type="ECO:0000256" key="22">
    <source>
        <dbReference type="SAM" id="SignalP"/>
    </source>
</evidence>
<proteinExistence type="inferred from homology"/>
<comment type="cofactor">
    <cofactor evidence="1">
        <name>Co(2+)</name>
        <dbReference type="ChEBI" id="CHEBI:48828"/>
    </cofactor>
</comment>
<dbReference type="GO" id="GO:0046872">
    <property type="term" value="F:metal ion binding"/>
    <property type="evidence" value="ECO:0007669"/>
    <property type="project" value="UniProtKB-KW"/>
</dbReference>
<dbReference type="PANTHER" id="PTHR10587:SF98">
    <property type="entry name" value="CHITIN DEACETYLASE"/>
    <property type="match status" value="1"/>
</dbReference>
<dbReference type="Gene3D" id="3.20.20.370">
    <property type="entry name" value="Glycoside hydrolase/deacetylase"/>
    <property type="match status" value="1"/>
</dbReference>
<dbReference type="SUPFAM" id="SSF88713">
    <property type="entry name" value="Glycoside hydrolase/deacetylase"/>
    <property type="match status" value="1"/>
</dbReference>
<keyword evidence="19" id="KW-0624">Polysaccharide degradation</keyword>
<dbReference type="Proteomes" id="UP001215280">
    <property type="component" value="Unassembled WGS sequence"/>
</dbReference>
<dbReference type="EMBL" id="JARJLG010000161">
    <property type="protein sequence ID" value="KAJ7734491.1"/>
    <property type="molecule type" value="Genomic_DNA"/>
</dbReference>
<keyword evidence="6" id="KW-0134">Cell wall</keyword>
<evidence type="ECO:0000256" key="19">
    <source>
        <dbReference type="ARBA" id="ARBA00023326"/>
    </source>
</evidence>
<protein>
    <recommendedName>
        <fullName evidence="20">chitin deacetylase</fullName>
        <ecNumber evidence="20">3.5.1.41</ecNumber>
    </recommendedName>
</protein>
<organism evidence="24 25">
    <name type="scientific">Mycena maculata</name>
    <dbReference type="NCBI Taxonomy" id="230809"/>
    <lineage>
        <taxon>Eukaryota</taxon>
        <taxon>Fungi</taxon>
        <taxon>Dikarya</taxon>
        <taxon>Basidiomycota</taxon>
        <taxon>Agaricomycotina</taxon>
        <taxon>Agaricomycetes</taxon>
        <taxon>Agaricomycetidae</taxon>
        <taxon>Agaricales</taxon>
        <taxon>Marasmiineae</taxon>
        <taxon>Mycenaceae</taxon>
        <taxon>Mycena</taxon>
    </lineage>
</organism>
<evidence type="ECO:0000256" key="5">
    <source>
        <dbReference type="ARBA" id="ARBA00022475"/>
    </source>
</evidence>
<evidence type="ECO:0000256" key="16">
    <source>
        <dbReference type="ARBA" id="ARBA00023285"/>
    </source>
</evidence>
<keyword evidence="13" id="KW-0472">Membrane</keyword>
<evidence type="ECO:0000256" key="10">
    <source>
        <dbReference type="ARBA" id="ARBA00022729"/>
    </source>
</evidence>
<keyword evidence="16" id="KW-0170">Cobalt</keyword>
<dbReference type="GO" id="GO:0009272">
    <property type="term" value="P:fungal-type cell wall biogenesis"/>
    <property type="evidence" value="ECO:0007669"/>
    <property type="project" value="UniProtKB-ARBA"/>
</dbReference>
<keyword evidence="17" id="KW-0449">Lipoprotein</keyword>
<gene>
    <name evidence="24" type="ORF">DFH07DRAFT_844818</name>
</gene>
<evidence type="ECO:0000313" key="24">
    <source>
        <dbReference type="EMBL" id="KAJ7734491.1"/>
    </source>
</evidence>
<evidence type="ECO:0000256" key="13">
    <source>
        <dbReference type="ARBA" id="ARBA00023136"/>
    </source>
</evidence>
<keyword evidence="15" id="KW-0119">Carbohydrate metabolism</keyword>
<comment type="similarity">
    <text evidence="4">Belongs to the polysaccharide deacetylase family.</text>
</comment>
<evidence type="ECO:0000313" key="25">
    <source>
        <dbReference type="Proteomes" id="UP001215280"/>
    </source>
</evidence>
<comment type="subcellular location">
    <subcellularLocation>
        <location evidence="3">Cell membrane</location>
        <topology evidence="3">Lipid-anchor</topology>
        <topology evidence="3">GPI-anchor</topology>
    </subcellularLocation>
    <subcellularLocation>
        <location evidence="2">Secreted</location>
        <location evidence="2">Cell wall</location>
    </subcellularLocation>
</comment>
<dbReference type="GO" id="GO:0000272">
    <property type="term" value="P:polysaccharide catabolic process"/>
    <property type="evidence" value="ECO:0007669"/>
    <property type="project" value="UniProtKB-KW"/>
</dbReference>
<keyword evidence="14" id="KW-0325">Glycoprotein</keyword>
<evidence type="ECO:0000256" key="3">
    <source>
        <dbReference type="ARBA" id="ARBA00004609"/>
    </source>
</evidence>
<evidence type="ECO:0000256" key="6">
    <source>
        <dbReference type="ARBA" id="ARBA00022512"/>
    </source>
</evidence>
<keyword evidence="5" id="KW-1003">Cell membrane</keyword>
<evidence type="ECO:0000256" key="14">
    <source>
        <dbReference type="ARBA" id="ARBA00023180"/>
    </source>
</evidence>
<dbReference type="PROSITE" id="PS51677">
    <property type="entry name" value="NODB"/>
    <property type="match status" value="1"/>
</dbReference>
<keyword evidence="8" id="KW-0336">GPI-anchor</keyword>
<evidence type="ECO:0000256" key="17">
    <source>
        <dbReference type="ARBA" id="ARBA00023288"/>
    </source>
</evidence>
<dbReference type="EC" id="3.5.1.41" evidence="20"/>
<keyword evidence="25" id="KW-1185">Reference proteome</keyword>
<dbReference type="InterPro" id="IPR002509">
    <property type="entry name" value="NODB_dom"/>
</dbReference>
<dbReference type="GO" id="GO:0005886">
    <property type="term" value="C:plasma membrane"/>
    <property type="evidence" value="ECO:0007669"/>
    <property type="project" value="UniProtKB-SubCell"/>
</dbReference>
<accession>A0AAD7MW03</accession>
<evidence type="ECO:0000256" key="12">
    <source>
        <dbReference type="ARBA" id="ARBA00023024"/>
    </source>
</evidence>
<evidence type="ECO:0000256" key="7">
    <source>
        <dbReference type="ARBA" id="ARBA00022525"/>
    </source>
</evidence>
<evidence type="ECO:0000256" key="15">
    <source>
        <dbReference type="ARBA" id="ARBA00023277"/>
    </source>
</evidence>
<dbReference type="FunFam" id="3.20.20.370:FF:000004">
    <property type="entry name" value="Related to Chitin deacetylase"/>
    <property type="match status" value="1"/>
</dbReference>
<dbReference type="GO" id="GO:0098552">
    <property type="term" value="C:side of membrane"/>
    <property type="evidence" value="ECO:0007669"/>
    <property type="project" value="UniProtKB-KW"/>
</dbReference>
<keyword evidence="10 22" id="KW-0732">Signal</keyword>
<feature type="signal peptide" evidence="22">
    <location>
        <begin position="1"/>
        <end position="17"/>
    </location>
</feature>
<feature type="chain" id="PRO_5042073021" description="chitin deacetylase" evidence="22">
    <location>
        <begin position="18"/>
        <end position="410"/>
    </location>
</feature>
<evidence type="ECO:0000256" key="20">
    <source>
        <dbReference type="ARBA" id="ARBA00024056"/>
    </source>
</evidence>
<evidence type="ECO:0000256" key="9">
    <source>
        <dbReference type="ARBA" id="ARBA00022723"/>
    </source>
</evidence>
<dbReference type="GO" id="GO:0006032">
    <property type="term" value="P:chitin catabolic process"/>
    <property type="evidence" value="ECO:0007669"/>
    <property type="project" value="UniProtKB-KW"/>
</dbReference>
<dbReference type="InterPro" id="IPR050248">
    <property type="entry name" value="Polysacc_deacetylase_ArnD"/>
</dbReference>
<evidence type="ECO:0000256" key="18">
    <source>
        <dbReference type="ARBA" id="ARBA00023316"/>
    </source>
</evidence>
<dbReference type="Pfam" id="PF01522">
    <property type="entry name" value="Polysacc_deac_1"/>
    <property type="match status" value="1"/>
</dbReference>
<evidence type="ECO:0000256" key="11">
    <source>
        <dbReference type="ARBA" id="ARBA00022801"/>
    </source>
</evidence>
<evidence type="ECO:0000259" key="23">
    <source>
        <dbReference type="PROSITE" id="PS51677"/>
    </source>
</evidence>
<sequence length="410" mass="43784">MLSLLLGALALTGAASAQDRTTESGEAAITDPSTECTAYAYAPVTAAKANFPEIWTPVTAIYPNDTAAYAKFTAMNASIPDISPKGTMAGDFSNFTPTYPATDPDCWWTYHQCTTPSAASGLSPDVASVPEPRTLGYGFDDGPNCSHNAFYDYLTENEQKATMFYIGSNVMDWPLEAQRAVADGHQICVHTWSHRYMTSFSNEGAFGELYYTMQAIKLVTGVTPTCWRPPFGDVDNRIRYIASQLGLETILWKYDSNDWKVGTDGITAQDVQQNYDNLIANVSGGLFDTQGAIMLTHELNNYTMQVAMDNYPALARAFDHIVPIAVAQNKTTPYVETNYTFQNFASYIANHTNATVVSDGSVSASAGASAVSGGSGSQSTGAIGKSAGVALRVPASLALGLVVLGAALCL</sequence>
<name>A0AAD7MW03_9AGAR</name>
<keyword evidence="18" id="KW-0961">Cell wall biogenesis/degradation</keyword>
<dbReference type="InterPro" id="IPR011330">
    <property type="entry name" value="Glyco_hydro/deAcase_b/a-brl"/>
</dbReference>
<dbReference type="PANTHER" id="PTHR10587">
    <property type="entry name" value="GLYCOSYL TRANSFERASE-RELATED"/>
    <property type="match status" value="1"/>
</dbReference>
<keyword evidence="11" id="KW-0378">Hydrolase</keyword>
<evidence type="ECO:0000256" key="8">
    <source>
        <dbReference type="ARBA" id="ARBA00022622"/>
    </source>
</evidence>
<keyword evidence="7" id="KW-0964">Secreted</keyword>
<dbReference type="GO" id="GO:0071555">
    <property type="term" value="P:cell wall organization"/>
    <property type="evidence" value="ECO:0007669"/>
    <property type="project" value="UniProtKB-KW"/>
</dbReference>
<comment type="catalytic activity">
    <reaction evidence="21">
        <text>[(1-&gt;4)-N-acetyl-beta-D-glucosaminyl](n) + n H2O = chitosan + n acetate</text>
        <dbReference type="Rhea" id="RHEA:10464"/>
        <dbReference type="Rhea" id="RHEA-COMP:9593"/>
        <dbReference type="Rhea" id="RHEA-COMP:9597"/>
        <dbReference type="ChEBI" id="CHEBI:15377"/>
        <dbReference type="ChEBI" id="CHEBI:17029"/>
        <dbReference type="ChEBI" id="CHEBI:30089"/>
        <dbReference type="ChEBI" id="CHEBI:57704"/>
        <dbReference type="EC" id="3.5.1.41"/>
    </reaction>
    <physiologicalReaction direction="left-to-right" evidence="21">
        <dbReference type="Rhea" id="RHEA:10465"/>
    </physiologicalReaction>
</comment>
<keyword evidence="12" id="KW-0146">Chitin degradation</keyword>
<evidence type="ECO:0000256" key="2">
    <source>
        <dbReference type="ARBA" id="ARBA00004191"/>
    </source>
</evidence>